<dbReference type="Pfam" id="PF02171">
    <property type="entry name" value="Piwi"/>
    <property type="match status" value="1"/>
</dbReference>
<organism evidence="5 6">
    <name type="scientific">Trichuris suis</name>
    <name type="common">pig whipworm</name>
    <dbReference type="NCBI Taxonomy" id="68888"/>
    <lineage>
        <taxon>Eukaryota</taxon>
        <taxon>Metazoa</taxon>
        <taxon>Ecdysozoa</taxon>
        <taxon>Nematoda</taxon>
        <taxon>Enoplea</taxon>
        <taxon>Dorylaimia</taxon>
        <taxon>Trichinellida</taxon>
        <taxon>Trichuridae</taxon>
        <taxon>Trichuris</taxon>
    </lineage>
</organism>
<evidence type="ECO:0000256" key="2">
    <source>
        <dbReference type="SAM" id="MobiDB-lite"/>
    </source>
</evidence>
<evidence type="ECO:0000313" key="6">
    <source>
        <dbReference type="Proteomes" id="UP000030764"/>
    </source>
</evidence>
<dbReference type="PROSITE" id="PS50822">
    <property type="entry name" value="PIWI"/>
    <property type="match status" value="1"/>
</dbReference>
<dbReference type="Proteomes" id="UP000030764">
    <property type="component" value="Unassembled WGS sequence"/>
</dbReference>
<dbReference type="EMBL" id="KL363321">
    <property type="protein sequence ID" value="KFD47576.1"/>
    <property type="molecule type" value="Genomic_DNA"/>
</dbReference>
<name>A0A085LRI0_9BILA</name>
<dbReference type="PROSITE" id="PS50821">
    <property type="entry name" value="PAZ"/>
    <property type="match status" value="1"/>
</dbReference>
<keyword evidence="6" id="KW-1185">Reference proteome</keyword>
<reference evidence="5 6" key="1">
    <citation type="journal article" date="2014" name="Nat. Genet.">
        <title>Genome and transcriptome of the porcine whipworm Trichuris suis.</title>
        <authorList>
            <person name="Jex A.R."/>
            <person name="Nejsum P."/>
            <person name="Schwarz E.M."/>
            <person name="Hu L."/>
            <person name="Young N.D."/>
            <person name="Hall R.S."/>
            <person name="Korhonen P.K."/>
            <person name="Liao S."/>
            <person name="Thamsborg S."/>
            <person name="Xia J."/>
            <person name="Xu P."/>
            <person name="Wang S."/>
            <person name="Scheerlinck J.P."/>
            <person name="Hofmann A."/>
            <person name="Sternberg P.W."/>
            <person name="Wang J."/>
            <person name="Gasser R.B."/>
        </authorList>
    </citation>
    <scope>NUCLEOTIDE SEQUENCE [LARGE SCALE GENOMIC DNA]</scope>
    <source>
        <strain evidence="5">DCEP-RM93M</strain>
    </source>
</reference>
<dbReference type="PANTHER" id="PTHR22891">
    <property type="entry name" value="EUKARYOTIC TRANSLATION INITIATION FACTOR 2C"/>
    <property type="match status" value="1"/>
</dbReference>
<dbReference type="InterPro" id="IPR003165">
    <property type="entry name" value="Piwi"/>
</dbReference>
<dbReference type="InterPro" id="IPR032473">
    <property type="entry name" value="Argonaute_Mid_dom"/>
</dbReference>
<dbReference type="InterPro" id="IPR012337">
    <property type="entry name" value="RNaseH-like_sf"/>
</dbReference>
<dbReference type="Gene3D" id="2.170.260.10">
    <property type="entry name" value="paz domain"/>
    <property type="match status" value="1"/>
</dbReference>
<dbReference type="Pfam" id="PF16487">
    <property type="entry name" value="ArgoMid"/>
    <property type="match status" value="1"/>
</dbReference>
<dbReference type="Pfam" id="PF16486">
    <property type="entry name" value="ArgoN"/>
    <property type="match status" value="1"/>
</dbReference>
<dbReference type="InterPro" id="IPR032474">
    <property type="entry name" value="Argonaute_N"/>
</dbReference>
<evidence type="ECO:0008006" key="7">
    <source>
        <dbReference type="Google" id="ProtNLM"/>
    </source>
</evidence>
<dbReference type="InterPro" id="IPR036085">
    <property type="entry name" value="PAZ_dom_sf"/>
</dbReference>
<dbReference type="InterPro" id="IPR003100">
    <property type="entry name" value="PAZ_dom"/>
</dbReference>
<dbReference type="SMART" id="SM00949">
    <property type="entry name" value="PAZ"/>
    <property type="match status" value="1"/>
</dbReference>
<feature type="domain" description="PAZ" evidence="3">
    <location>
        <begin position="295"/>
        <end position="402"/>
    </location>
</feature>
<feature type="compositionally biased region" description="Low complexity" evidence="2">
    <location>
        <begin position="18"/>
        <end position="27"/>
    </location>
</feature>
<proteinExistence type="inferred from homology"/>
<protein>
    <recommendedName>
        <fullName evidence="7">Piwi domain protein</fullName>
    </recommendedName>
</protein>
<dbReference type="Gene3D" id="3.30.420.10">
    <property type="entry name" value="Ribonuclease H-like superfamily/Ribonuclease H"/>
    <property type="match status" value="1"/>
</dbReference>
<evidence type="ECO:0000259" key="4">
    <source>
        <dbReference type="PROSITE" id="PS50822"/>
    </source>
</evidence>
<dbReference type="Gene3D" id="3.40.50.2300">
    <property type="match status" value="1"/>
</dbReference>
<evidence type="ECO:0000256" key="1">
    <source>
        <dbReference type="RuleBase" id="RU361178"/>
    </source>
</evidence>
<dbReference type="InterPro" id="IPR036397">
    <property type="entry name" value="RNaseH_sf"/>
</dbReference>
<sequence length="963" mass="109177">MSRPSRSRNRELSGATDNSSNGSSNGSINERSYGELSSGYDSKGIWSSSPVEEELSRLSVSSKYAKRPSFGKLGKPIELDTNHFVVQFPAGMTIYHYNISIEVEGKFERIDVTKRLKDFTPAEAKELCICVYKVLFEKKPHCDIFRDRFLCAYDGRANIYTLKELALGQKSVYCADLTSPNGKTLTVTVKPCSNYRLKIEDVISSLMVRSPEDDRSSLQALDVLTSMRLLIRGNYFNFGNNSFRSCKEPKYIGNAYELYEGLFKSLRPMLGLGKAPFVLTLNIESKTAPFFAGGPLLESVMDELQLSQIPSGPLTQVQVNRLKSRFKGVKVKAVHTNHRFKITDFTTETANTRRFQPDSQSAVITVQGYFLKQYNIKLNFPNLPLAIKGKCAFPIELLHILPGQRVPLTKLTDINQRNIIKFSAVPPYQRRNDILAKVKEVGLDEDDKFGKALGIRRSDKMMAITGRVLPDPTVLYQPVGQSCNLVTVRNGAWDMRDQKVFLSANVNRWAVANFCRYPKNQVDEFMRRLVSKAHSMGIRMSNTYTNYANLEPVDFQSLNKYFEHLVRMDQVTFVLCLMPDSKDGILKNRIKFVGEVVLGLTTQCLRAQTVKKGLGNFGTDTLFLQVMLKVNAKNGGVNNEVNSEGPIAEKWIRKGVMFLGFDVNHPPPLSQAEIMQGKLPQEPSVVGAVCNCGRTFSDYRIRYRLQDARQENIDKLTKSNASNNFPSTFRLLQDARQENIDKDKMIGIVIEFLREYEQNNKALPSSVIVYRDGVADSQFSMVFNTEMRFINQAFRRYRQDYSPKLTMVVVQKRHHTRFFKQTISPKDKCAQQNIPPGTVVDIGPVSAKLFDFFLCSHVGIQGTSKPCQYTVLYDDNGFDADSIQMLSYLLCQTYQRCNRSVSLPAPVYHAHHAATRGKDLYLAFRDTFYGNTKFGDRGEKLSMDDIEGRINMHDNVSQQMVWA</sequence>
<dbReference type="SUPFAM" id="SSF101690">
    <property type="entry name" value="PAZ domain"/>
    <property type="match status" value="1"/>
</dbReference>
<dbReference type="SMART" id="SM00950">
    <property type="entry name" value="Piwi"/>
    <property type="match status" value="1"/>
</dbReference>
<comment type="similarity">
    <text evidence="1">Belongs to the argonaute family.</text>
</comment>
<dbReference type="Pfam" id="PF02170">
    <property type="entry name" value="PAZ"/>
    <property type="match status" value="1"/>
</dbReference>
<gene>
    <name evidence="5" type="ORF">M513_11540</name>
</gene>
<feature type="region of interest" description="Disordered" evidence="2">
    <location>
        <begin position="1"/>
        <end position="46"/>
    </location>
</feature>
<accession>A0A085LRI0</accession>
<dbReference type="GO" id="GO:0003723">
    <property type="term" value="F:RNA binding"/>
    <property type="evidence" value="ECO:0007669"/>
    <property type="project" value="InterPro"/>
</dbReference>
<evidence type="ECO:0000313" key="5">
    <source>
        <dbReference type="EMBL" id="KFD47576.1"/>
    </source>
</evidence>
<feature type="domain" description="Piwi" evidence="4">
    <location>
        <begin position="573"/>
        <end position="914"/>
    </location>
</feature>
<dbReference type="CDD" id="cd02846">
    <property type="entry name" value="PAZ_argonaute_like"/>
    <property type="match status" value="1"/>
</dbReference>
<dbReference type="SUPFAM" id="SSF53098">
    <property type="entry name" value="Ribonuclease H-like"/>
    <property type="match status" value="1"/>
</dbReference>
<dbReference type="AlphaFoldDB" id="A0A085LRI0"/>
<evidence type="ECO:0000259" key="3">
    <source>
        <dbReference type="PROSITE" id="PS50821"/>
    </source>
</evidence>